<feature type="domain" description="IclR-ED" evidence="6">
    <location>
        <begin position="86"/>
        <end position="275"/>
    </location>
</feature>
<evidence type="ECO:0000313" key="8">
    <source>
        <dbReference type="Proteomes" id="UP000295705"/>
    </source>
</evidence>
<gene>
    <name evidence="7" type="ORF">EV188_107136</name>
</gene>
<comment type="caution">
    <text evidence="7">The sequence shown here is derived from an EMBL/GenBank/DDBJ whole genome shotgun (WGS) entry which is preliminary data.</text>
</comment>
<evidence type="ECO:0000313" key="7">
    <source>
        <dbReference type="EMBL" id="TDQ52759.1"/>
    </source>
</evidence>
<dbReference type="GO" id="GO:0045892">
    <property type="term" value="P:negative regulation of DNA-templated transcription"/>
    <property type="evidence" value="ECO:0007669"/>
    <property type="project" value="TreeGrafter"/>
</dbReference>
<evidence type="ECO:0000259" key="6">
    <source>
        <dbReference type="PROSITE" id="PS51078"/>
    </source>
</evidence>
<keyword evidence="2" id="KW-0238">DNA-binding</keyword>
<dbReference type="PROSITE" id="PS51077">
    <property type="entry name" value="HTH_ICLR"/>
    <property type="match status" value="1"/>
</dbReference>
<accession>A0A4R6V3L3</accession>
<evidence type="ECO:0000256" key="2">
    <source>
        <dbReference type="ARBA" id="ARBA00023125"/>
    </source>
</evidence>
<dbReference type="Pfam" id="PF09339">
    <property type="entry name" value="HTH_IclR"/>
    <property type="match status" value="1"/>
</dbReference>
<feature type="domain" description="HTH iclR-type" evidence="5">
    <location>
        <begin position="16"/>
        <end position="78"/>
    </location>
</feature>
<keyword evidence="3" id="KW-0804">Transcription</keyword>
<dbReference type="RefSeq" id="WP_133828497.1">
    <property type="nucleotide sequence ID" value="NZ_BAABHR010000012.1"/>
</dbReference>
<dbReference type="OrthoDB" id="5242615at2"/>
<dbReference type="InterPro" id="IPR036388">
    <property type="entry name" value="WH-like_DNA-bd_sf"/>
</dbReference>
<dbReference type="Gene3D" id="1.10.10.10">
    <property type="entry name" value="Winged helix-like DNA-binding domain superfamily/Winged helix DNA-binding domain"/>
    <property type="match status" value="1"/>
</dbReference>
<organism evidence="7 8">
    <name type="scientific">Actinomycetospora succinea</name>
    <dbReference type="NCBI Taxonomy" id="663603"/>
    <lineage>
        <taxon>Bacteria</taxon>
        <taxon>Bacillati</taxon>
        <taxon>Actinomycetota</taxon>
        <taxon>Actinomycetes</taxon>
        <taxon>Pseudonocardiales</taxon>
        <taxon>Pseudonocardiaceae</taxon>
        <taxon>Actinomycetospora</taxon>
    </lineage>
</organism>
<dbReference type="SUPFAM" id="SSF46785">
    <property type="entry name" value="Winged helix' DNA-binding domain"/>
    <property type="match status" value="1"/>
</dbReference>
<dbReference type="Gene3D" id="3.30.450.40">
    <property type="match status" value="1"/>
</dbReference>
<dbReference type="GO" id="GO:0003700">
    <property type="term" value="F:DNA-binding transcription factor activity"/>
    <property type="evidence" value="ECO:0007669"/>
    <property type="project" value="TreeGrafter"/>
</dbReference>
<dbReference type="Pfam" id="PF01614">
    <property type="entry name" value="IclR_C"/>
    <property type="match status" value="1"/>
</dbReference>
<keyword evidence="8" id="KW-1185">Reference proteome</keyword>
<evidence type="ECO:0000259" key="5">
    <source>
        <dbReference type="PROSITE" id="PS51077"/>
    </source>
</evidence>
<sequence>MTESRHGRGVGGGRSLKTAAEALAALRFLGAAEDGITAEALAAELGKSTATARYLLNTLCQEGFAVRDGRSGTFRLQESPPWGDAWGDTDAPHDLTRHELPDRLSDAVTDLYWRTRQRTYLARWEDGDDSTVIVDARGHQGLPRVPDLTERIPLASAHALAVTKALIASAGSRAVALRERSELSAFTGTTITSAPAIELELARVRRRGYAVDREEYAEGFCCIGAPIFAPDGRVAAGIAISTPARRFATHAEELTGAVRDVAATATRGWSESDTGLPPPQPADPVPPGY</sequence>
<name>A0A4R6V3L3_9PSEU</name>
<feature type="compositionally biased region" description="Pro residues" evidence="4">
    <location>
        <begin position="276"/>
        <end position="289"/>
    </location>
</feature>
<dbReference type="InterPro" id="IPR036390">
    <property type="entry name" value="WH_DNA-bd_sf"/>
</dbReference>
<dbReference type="PANTHER" id="PTHR30136:SF2">
    <property type="entry name" value="TRANSCRIPTIONAL REGULATOR ICLR"/>
    <property type="match status" value="1"/>
</dbReference>
<dbReference type="PROSITE" id="PS51078">
    <property type="entry name" value="ICLR_ED"/>
    <property type="match status" value="1"/>
</dbReference>
<dbReference type="InterPro" id="IPR005471">
    <property type="entry name" value="Tscrpt_reg_IclR_N"/>
</dbReference>
<protein>
    <submittedName>
        <fullName evidence="7">IclR family transcriptional regulator</fullName>
    </submittedName>
</protein>
<reference evidence="7 8" key="1">
    <citation type="submission" date="2019-03" db="EMBL/GenBank/DDBJ databases">
        <title>Genomic Encyclopedia of Type Strains, Phase IV (KMG-IV): sequencing the most valuable type-strain genomes for metagenomic binning, comparative biology and taxonomic classification.</title>
        <authorList>
            <person name="Goeker M."/>
        </authorList>
    </citation>
    <scope>NUCLEOTIDE SEQUENCE [LARGE SCALE GENOMIC DNA]</scope>
    <source>
        <strain evidence="7 8">DSM 45775</strain>
    </source>
</reference>
<feature type="region of interest" description="Disordered" evidence="4">
    <location>
        <begin position="265"/>
        <end position="289"/>
    </location>
</feature>
<evidence type="ECO:0000256" key="1">
    <source>
        <dbReference type="ARBA" id="ARBA00023015"/>
    </source>
</evidence>
<dbReference type="InterPro" id="IPR050707">
    <property type="entry name" value="HTH_MetabolicPath_Reg"/>
</dbReference>
<proteinExistence type="predicted"/>
<dbReference type="InterPro" id="IPR029016">
    <property type="entry name" value="GAF-like_dom_sf"/>
</dbReference>
<dbReference type="PANTHER" id="PTHR30136">
    <property type="entry name" value="HELIX-TURN-HELIX TRANSCRIPTIONAL REGULATOR, ICLR FAMILY"/>
    <property type="match status" value="1"/>
</dbReference>
<dbReference type="EMBL" id="SNYO01000007">
    <property type="protein sequence ID" value="TDQ52759.1"/>
    <property type="molecule type" value="Genomic_DNA"/>
</dbReference>
<evidence type="ECO:0000256" key="3">
    <source>
        <dbReference type="ARBA" id="ARBA00023163"/>
    </source>
</evidence>
<dbReference type="AlphaFoldDB" id="A0A4R6V3L3"/>
<dbReference type="SUPFAM" id="SSF55781">
    <property type="entry name" value="GAF domain-like"/>
    <property type="match status" value="1"/>
</dbReference>
<keyword evidence="1" id="KW-0805">Transcription regulation</keyword>
<dbReference type="Proteomes" id="UP000295705">
    <property type="component" value="Unassembled WGS sequence"/>
</dbReference>
<dbReference type="GO" id="GO:0003677">
    <property type="term" value="F:DNA binding"/>
    <property type="evidence" value="ECO:0007669"/>
    <property type="project" value="UniProtKB-KW"/>
</dbReference>
<dbReference type="InterPro" id="IPR014757">
    <property type="entry name" value="Tscrpt_reg_IclR_C"/>
</dbReference>
<evidence type="ECO:0000256" key="4">
    <source>
        <dbReference type="SAM" id="MobiDB-lite"/>
    </source>
</evidence>